<dbReference type="InterPro" id="IPR036691">
    <property type="entry name" value="Endo/exonu/phosph_ase_sf"/>
</dbReference>
<dbReference type="Pfam" id="PF00932">
    <property type="entry name" value="LTD"/>
    <property type="match status" value="1"/>
</dbReference>
<dbReference type="InterPro" id="IPR005135">
    <property type="entry name" value="Endo/exonuclease/phosphatase"/>
</dbReference>
<protein>
    <submittedName>
        <fullName evidence="4">Nuclease</fullName>
    </submittedName>
</protein>
<feature type="chain" id="PRO_5016681317" evidence="2">
    <location>
        <begin position="44"/>
        <end position="799"/>
    </location>
</feature>
<evidence type="ECO:0000313" key="5">
    <source>
        <dbReference type="Proteomes" id="UP000263377"/>
    </source>
</evidence>
<proteinExistence type="predicted"/>
<feature type="signal peptide" evidence="2">
    <location>
        <begin position="1"/>
        <end position="43"/>
    </location>
</feature>
<dbReference type="Gene3D" id="3.60.10.10">
    <property type="entry name" value="Endonuclease/exonuclease/phosphatase"/>
    <property type="match status" value="1"/>
</dbReference>
<evidence type="ECO:0000256" key="2">
    <source>
        <dbReference type="SAM" id="SignalP"/>
    </source>
</evidence>
<dbReference type="InterPro" id="IPR036415">
    <property type="entry name" value="Lamin_tail_dom_sf"/>
</dbReference>
<dbReference type="InterPro" id="IPR001322">
    <property type="entry name" value="Lamin_tail_dom"/>
</dbReference>
<dbReference type="PANTHER" id="PTHR42834">
    <property type="entry name" value="ENDONUCLEASE/EXONUCLEASE/PHOSPHATASE FAMILY PROTEIN (AFU_ORTHOLOGUE AFUA_3G09210)"/>
    <property type="match status" value="1"/>
</dbReference>
<gene>
    <name evidence="4" type="ORF">DR950_02600</name>
</gene>
<dbReference type="PANTHER" id="PTHR42834:SF1">
    <property type="entry name" value="ENDONUCLEASE_EXONUCLEASE_PHOSPHATASE FAMILY PROTEIN (AFU_ORTHOLOGUE AFUA_3G09210)"/>
    <property type="match status" value="1"/>
</dbReference>
<dbReference type="Pfam" id="PF03372">
    <property type="entry name" value="Exo_endo_phos"/>
    <property type="match status" value="1"/>
</dbReference>
<accession>A0A372ZMM1</accession>
<dbReference type="GO" id="GO:0003824">
    <property type="term" value="F:catalytic activity"/>
    <property type="evidence" value="ECO:0007669"/>
    <property type="project" value="InterPro"/>
</dbReference>
<organism evidence="4 5">
    <name type="scientific">Kitasatospora xanthocidica</name>
    <dbReference type="NCBI Taxonomy" id="83382"/>
    <lineage>
        <taxon>Bacteria</taxon>
        <taxon>Bacillati</taxon>
        <taxon>Actinomycetota</taxon>
        <taxon>Actinomycetes</taxon>
        <taxon>Kitasatosporales</taxon>
        <taxon>Streptomycetaceae</taxon>
        <taxon>Kitasatospora</taxon>
    </lineage>
</organism>
<dbReference type="CDD" id="cd04486">
    <property type="entry name" value="YhcR_OBF_like"/>
    <property type="match status" value="1"/>
</dbReference>
<comment type="caution">
    <text evidence="4">The sequence shown here is derived from an EMBL/GenBank/DDBJ whole genome shotgun (WGS) entry which is preliminary data.</text>
</comment>
<keyword evidence="2" id="KW-0732">Signal</keyword>
<keyword evidence="5" id="KW-1185">Reference proteome</keyword>
<dbReference type="PROSITE" id="PS51318">
    <property type="entry name" value="TAT"/>
    <property type="match status" value="1"/>
</dbReference>
<sequence length="799" mass="81069">MRSTPNPRINPRAPRFRRRTLAAASAAAVVAALVALPGGVAQAASPDIVISQVYGGGGNSGAPYVNDFVELYNRGTAPVSVTGWTVQYASAAGGSWSRTTLSGTIAPGRYFLVQEAAGAGTGAALPTPDATGTIAMSATSGKVALVTNGTALTCTSGCASQSGVKDLVGYGSGASSAEGTPTGNLSNSTAALRTGGGATDTDNNAADFAITAPVPRNSSSTGTGGNPAGTRIHDIQGAARTSPLAGSAVSAVPGVVTAVGPNGFWYQDPQPDNDPGTSEGIYVYTAGAPSVAVGDSVTVNATVTQYRPGGTGGTTNLSITELTAPTVTVVAHNVALPAATVVGQGGRVPPSAVISSVTSGDVEAAGNFQPATDGLDFWRSLEGMRVEIDNAAVVGPTNKYGELVVVPPGSTTRTNRGGILLQANDGNPERVVLGKALAPTPTANVGDTLTGATVGVLDYAFGNFTLQVTATPAVTSGGIAPETTAAPTAGQLAAATFNVENLAPSDPQSKFDGLAAGIVTNLRSPDLVALEEIQDNSGATDDGTVSATQTLAKLTAAITAAGGPSYSYREIDPVDGQDGGQPGGNIRQVFLFRTDRGLSFTDRPGAGSTTADSVVNAGGTPQLAYSPGRIDPTNSAFNSSRKPLAGEFRWNGKPVFVIANHFNSKGGDQPLFGRYQPPAHPSETQRHAQATAVKGFTDQILAVDPNASVIVLGDLNDFEFSQTADILTAGGSLTDLPRTLPLPERYTYVYEGNSQVLDHILISGALAATSYSYDIVHINSEFSTQLSDHDPQVVRIPLP</sequence>
<dbReference type="SUPFAM" id="SSF74853">
    <property type="entry name" value="Lamin A/C globular tail domain"/>
    <property type="match status" value="1"/>
</dbReference>
<evidence type="ECO:0000313" key="4">
    <source>
        <dbReference type="EMBL" id="RGD56824.1"/>
    </source>
</evidence>
<dbReference type="EMBL" id="QVIG01000001">
    <property type="protein sequence ID" value="RGD56824.1"/>
    <property type="molecule type" value="Genomic_DNA"/>
</dbReference>
<feature type="compositionally biased region" description="Polar residues" evidence="1">
    <location>
        <begin position="173"/>
        <end position="191"/>
    </location>
</feature>
<dbReference type="RefSeq" id="WP_117485443.1">
    <property type="nucleotide sequence ID" value="NZ_QVIG01000001.1"/>
</dbReference>
<dbReference type="Proteomes" id="UP000263377">
    <property type="component" value="Unassembled WGS sequence"/>
</dbReference>
<reference evidence="4 5" key="1">
    <citation type="submission" date="2018-08" db="EMBL/GenBank/DDBJ databases">
        <title>Diversity &amp; Physiological Properties of Lignin-Decomposing Actinobacteria from Soil.</title>
        <authorList>
            <person name="Roh S.G."/>
            <person name="Kim S.B."/>
        </authorList>
    </citation>
    <scope>NUCLEOTIDE SEQUENCE [LARGE SCALE GENOMIC DNA]</scope>
    <source>
        <strain evidence="4 5">MMS17-GH009</strain>
    </source>
</reference>
<dbReference type="SUPFAM" id="SSF56219">
    <property type="entry name" value="DNase I-like"/>
    <property type="match status" value="1"/>
</dbReference>
<dbReference type="PROSITE" id="PS51841">
    <property type="entry name" value="LTD"/>
    <property type="match status" value="1"/>
</dbReference>
<feature type="domain" description="LTD" evidence="3">
    <location>
        <begin position="37"/>
        <end position="212"/>
    </location>
</feature>
<dbReference type="InterPro" id="IPR006311">
    <property type="entry name" value="TAT_signal"/>
</dbReference>
<evidence type="ECO:0000259" key="3">
    <source>
        <dbReference type="PROSITE" id="PS51841"/>
    </source>
</evidence>
<dbReference type="AlphaFoldDB" id="A0A372ZMM1"/>
<feature type="region of interest" description="Disordered" evidence="1">
    <location>
        <begin position="173"/>
        <end position="200"/>
    </location>
</feature>
<name>A0A372ZMM1_9ACTN</name>
<evidence type="ECO:0000256" key="1">
    <source>
        <dbReference type="SAM" id="MobiDB-lite"/>
    </source>
</evidence>